<feature type="compositionally biased region" description="Basic and acidic residues" evidence="1">
    <location>
        <begin position="1298"/>
        <end position="1313"/>
    </location>
</feature>
<feature type="compositionally biased region" description="Basic and acidic residues" evidence="1">
    <location>
        <begin position="959"/>
        <end position="970"/>
    </location>
</feature>
<evidence type="ECO:0000313" key="3">
    <source>
        <dbReference type="Proteomes" id="UP001327560"/>
    </source>
</evidence>
<feature type="compositionally biased region" description="Basic and acidic residues" evidence="1">
    <location>
        <begin position="910"/>
        <end position="931"/>
    </location>
</feature>
<feature type="compositionally biased region" description="Polar residues" evidence="1">
    <location>
        <begin position="329"/>
        <end position="351"/>
    </location>
</feature>
<feature type="region of interest" description="Disordered" evidence="1">
    <location>
        <begin position="1147"/>
        <end position="1255"/>
    </location>
</feature>
<proteinExistence type="predicted"/>
<feature type="compositionally biased region" description="Basic residues" evidence="1">
    <location>
        <begin position="1273"/>
        <end position="1290"/>
    </location>
</feature>
<name>A0AAQ3QED3_9LILI</name>
<dbReference type="PANTHER" id="PTHR34536:SF6">
    <property type="entry name" value="DENTIN SIALOPHOSPHOPROTEIN-LIKE PROTEIN"/>
    <property type="match status" value="1"/>
</dbReference>
<evidence type="ECO:0000313" key="2">
    <source>
        <dbReference type="EMBL" id="WOL06133.1"/>
    </source>
</evidence>
<feature type="compositionally biased region" description="Basic residues" evidence="1">
    <location>
        <begin position="1178"/>
        <end position="1197"/>
    </location>
</feature>
<organism evidence="2 3">
    <name type="scientific">Canna indica</name>
    <name type="common">Indian-shot</name>
    <dbReference type="NCBI Taxonomy" id="4628"/>
    <lineage>
        <taxon>Eukaryota</taxon>
        <taxon>Viridiplantae</taxon>
        <taxon>Streptophyta</taxon>
        <taxon>Embryophyta</taxon>
        <taxon>Tracheophyta</taxon>
        <taxon>Spermatophyta</taxon>
        <taxon>Magnoliopsida</taxon>
        <taxon>Liliopsida</taxon>
        <taxon>Zingiberales</taxon>
        <taxon>Cannaceae</taxon>
        <taxon>Canna</taxon>
    </lineage>
</organism>
<feature type="region of interest" description="Disordered" evidence="1">
    <location>
        <begin position="329"/>
        <end position="356"/>
    </location>
</feature>
<dbReference type="EMBL" id="CP136893">
    <property type="protein sequence ID" value="WOL06133.1"/>
    <property type="molecule type" value="Genomic_DNA"/>
</dbReference>
<reference evidence="2 3" key="1">
    <citation type="submission" date="2023-10" db="EMBL/GenBank/DDBJ databases">
        <title>Chromosome-scale genome assembly provides insights into flower coloration mechanisms of Canna indica.</title>
        <authorList>
            <person name="Li C."/>
        </authorList>
    </citation>
    <scope>NUCLEOTIDE SEQUENCE [LARGE SCALE GENOMIC DNA]</scope>
    <source>
        <tissue evidence="2">Flower</tissue>
    </source>
</reference>
<evidence type="ECO:0000256" key="1">
    <source>
        <dbReference type="SAM" id="MobiDB-lite"/>
    </source>
</evidence>
<accession>A0AAQ3QED3</accession>
<gene>
    <name evidence="2" type="ORF">Cni_G14865</name>
</gene>
<dbReference type="Proteomes" id="UP001327560">
    <property type="component" value="Chromosome 4"/>
</dbReference>
<feature type="region of interest" description="Disordered" evidence="1">
    <location>
        <begin position="1270"/>
        <end position="1334"/>
    </location>
</feature>
<feature type="region of interest" description="Disordered" evidence="1">
    <location>
        <begin position="910"/>
        <end position="988"/>
    </location>
</feature>
<feature type="compositionally biased region" description="Polar residues" evidence="1">
    <location>
        <begin position="941"/>
        <end position="957"/>
    </location>
</feature>
<keyword evidence="3" id="KW-1185">Reference proteome</keyword>
<feature type="compositionally biased region" description="Basic and acidic residues" evidence="1">
    <location>
        <begin position="1227"/>
        <end position="1245"/>
    </location>
</feature>
<dbReference type="PANTHER" id="PTHR34536">
    <property type="entry name" value="DENTIN SIALOPHOSPHOPROTEIN-LIKE PROTEIN"/>
    <property type="match status" value="1"/>
</dbReference>
<sequence>MRSNLGHELPGIIDPSWNWTTPKGKQRAVRRARTSFAGWNIKNSMVKSFKRSADTMDMNQKRAGDISVSESEKVSVSILGRHFSDTYEIVPIKKRRFLLTGSPLSPLQSSYSNDSDHVLEGQTASYQESPAHDKNHDKRIVGEMIPSLNDINEEATDGADFSGISILAAAACSSEMLSESRNAGGLLTKEHCCKDQILEVARGDELQSLDEDKEEKCQSIQDVQENYNSPLEICHSSLTAADEKLHNPGTEKIVIDSSQNVSEKTNSSSCDSRLHWDLNVAMDAWNHEVLASNPVATDSIHENNNHNEEVNDLESLCPNVEDGENTCPTKFGGTSENMTGLSKDNSAQGESEFQEKPDACYDNSIGDHEKTKLCGSLCSDDGLFEENLDATSISLVRHTEEEKVIHNQAKNICNTEIVSPVVRDILGSLIDAKSVTESVEKAKANVDCVMEKENSILPLPFSSNTRCDSNDHVPNSHMKLDQSINELGNCLANVEVEKPIHPSCSKIEVHGILNDSDRRDKHPIQVEKASDILFDSNVYYNSLEACNQYGESVSELNITSGLLADESLRAADKTPCTLNSLQKGYSSCNPDELSSGITTVEQATLVLKVDNNKFADSVAPISVSAGMPMAERDVHLVDATVSNQDAQKSCMDPCVDNSDKVALDVNDSDAPHDGAVHANGLVNSDIPGDDDSQFEDGEFRESILQSWGDGADEGESERVDYGSDNGENTIFDAVSGFTNSDSSAFDHVTCKNMDASVSVHGGANTVVNSSLFGSSQFPSKCSSRSASSDAGHAKTTSVDVSRKDTTDCLVVVNDRNQRNGTDGSHSVKMNEGVLDDGIAHREPSTNGRTKMSGWDQFPVGCVRNGDCLDAGIMSVKQDATASALNVYGGISVERSSSSYRKGLPSRIERCMSLDESERKDRSYNRGGRSDHGGLSTKTERNISTQSARRGRSSQHNQGRGRDEQCHESSNHHGPRRHDSTGYCDSASYARSGSRNATAAAVAKVESNGFVVAADGTIVRAGGTGNSGRMLRQPVNSSSQNRWGLQTAKEHARGMERRIGSARDMVPDRHFTVGQNQADKYGHEMVRSQYRRPVPGDNVVLSQPVHRLSRRDQSPSPQTCAWDMVPDRHFTVSQNQADKYGHEMVRSQYRRPVPGDNVVLSQPVHRLSRRDQSPSPLRRLVRLSRSRSRSHSRSRTRSPHQWSSSRRRSETGINDISVFHRHSRSPKGRAERMRSPHPRPSFEDHIVGYSPTSRGHASSLYSSSRWFDEGRNSPNHHHHREHEYKRSRRSPSIKVFRNQRVDSLDSQGRSKAEAYYRPLQSSKDPEVAGLSRGYGYAGNDDRREYGDRYESLWPMRQYNIDNNDKRFRSVNPYASKIVIVASALQYTILLLSAALMWDAKR</sequence>
<protein>
    <submittedName>
        <fullName evidence="2">Uncharacterized protein</fullName>
    </submittedName>
</protein>